<feature type="transmembrane region" description="Helical" evidence="1">
    <location>
        <begin position="12"/>
        <end position="29"/>
    </location>
</feature>
<organism evidence="2">
    <name type="scientific">Pyramimonas orientalis virus</name>
    <name type="common">PoV01</name>
    <dbReference type="NCBI Taxonomy" id="455367"/>
    <lineage>
        <taxon>Viruses</taxon>
        <taxon>Varidnaviria</taxon>
        <taxon>Bamfordvirae</taxon>
        <taxon>Nucleocytoviricota</taxon>
        <taxon>Megaviricetes</taxon>
        <taxon>Imitervirales</taxon>
        <taxon>Allomimiviridae</taxon>
        <taxon>Heliosvirus</taxon>
        <taxon>Heliosvirus raunefjordenense</taxon>
    </lineage>
</organism>
<keyword evidence="1" id="KW-1133">Transmembrane helix</keyword>
<evidence type="ECO:0000256" key="1">
    <source>
        <dbReference type="SAM" id="Phobius"/>
    </source>
</evidence>
<gene>
    <name evidence="2" type="ORF">HWQ62_00200</name>
</gene>
<feature type="transmembrane region" description="Helical" evidence="1">
    <location>
        <begin position="111"/>
        <end position="131"/>
    </location>
</feature>
<keyword evidence="1" id="KW-0812">Transmembrane</keyword>
<sequence length="134" mass="15478">MSNFKDIIPLTKTKIVINAMVLVFMYIFLKPSTRNTIQNKNYHTHCSRIQIISEESEYTDLGNTKHTHDPIVMQQHAHSHDNSNKNVPRLNRVSNSNDNIYNAGYDRFLEYLLKAFVIMIVITSTAVFNATSIF</sequence>
<organismHost>
    <name type="scientific">Pyramimonas plurioculata</name>
    <dbReference type="NCBI Taxonomy" id="36893"/>
</organismHost>
<name>A0A7M3UNR0_POV01</name>
<accession>A0A7M3UNR0</accession>
<keyword evidence="1" id="KW-0472">Membrane</keyword>
<protein>
    <submittedName>
        <fullName evidence="2">Uncharacterized protein</fullName>
    </submittedName>
</protein>
<proteinExistence type="predicted"/>
<evidence type="ECO:0000313" key="2">
    <source>
        <dbReference type="EMBL" id="QOI90337.1"/>
    </source>
</evidence>
<reference evidence="2" key="1">
    <citation type="submission" date="2020-06" db="EMBL/GenBank/DDBJ databases">
        <title>Lateral gene transfer of anion-conducting channel rhodopsins between green algae and giant viruses.</title>
        <authorList>
            <person name="Rozenberg A."/>
            <person name="Oppermann J."/>
            <person name="Wietek J."/>
            <person name="Fernandez Lahore R.G."/>
            <person name="Sandaa R.-A."/>
            <person name="Bratbak G."/>
            <person name="Hegemann P."/>
            <person name="Beja O."/>
        </authorList>
    </citation>
    <scope>NUCLEOTIDE SEQUENCE</scope>
    <source>
        <strain evidence="2">01B</strain>
    </source>
</reference>
<dbReference type="EMBL" id="MT663535">
    <property type="protein sequence ID" value="QOI90337.1"/>
    <property type="molecule type" value="Genomic_DNA"/>
</dbReference>